<dbReference type="Proteomes" id="UP000660262">
    <property type="component" value="Unassembled WGS sequence"/>
</dbReference>
<dbReference type="GO" id="GO:0043546">
    <property type="term" value="F:molybdopterin cofactor binding"/>
    <property type="evidence" value="ECO:0007669"/>
    <property type="project" value="TreeGrafter"/>
</dbReference>
<evidence type="ECO:0000313" key="2">
    <source>
        <dbReference type="EMBL" id="GHP04030.1"/>
    </source>
</evidence>
<proteinExistence type="predicted"/>
<dbReference type="GO" id="GO:0020037">
    <property type="term" value="F:heme binding"/>
    <property type="evidence" value="ECO:0007669"/>
    <property type="project" value="TreeGrafter"/>
</dbReference>
<dbReference type="PANTHER" id="PTHR19372">
    <property type="entry name" value="SULFITE REDUCTASE"/>
    <property type="match status" value="1"/>
</dbReference>
<protein>
    <recommendedName>
        <fullName evidence="1">Oxidoreductase molybdopterin-binding domain-containing protein</fullName>
    </recommendedName>
</protein>
<name>A0A830HDY8_9CHLO</name>
<organism evidence="2 3">
    <name type="scientific">Pycnococcus provasolii</name>
    <dbReference type="NCBI Taxonomy" id="41880"/>
    <lineage>
        <taxon>Eukaryota</taxon>
        <taxon>Viridiplantae</taxon>
        <taxon>Chlorophyta</taxon>
        <taxon>Pseudoscourfieldiophyceae</taxon>
        <taxon>Pseudoscourfieldiales</taxon>
        <taxon>Pycnococcaceae</taxon>
        <taxon>Pycnococcus</taxon>
    </lineage>
</organism>
<dbReference type="PANTHER" id="PTHR19372:SF7">
    <property type="entry name" value="SULFITE OXIDASE, MITOCHONDRIAL"/>
    <property type="match status" value="1"/>
</dbReference>
<dbReference type="EMBL" id="BNJQ01000006">
    <property type="protein sequence ID" value="GHP04030.1"/>
    <property type="molecule type" value="Genomic_DNA"/>
</dbReference>
<dbReference type="InterPro" id="IPR000572">
    <property type="entry name" value="OxRdtase_Mopterin-bd_dom"/>
</dbReference>
<dbReference type="SUPFAM" id="SSF56524">
    <property type="entry name" value="Oxidoreductase molybdopterin-binding domain"/>
    <property type="match status" value="1"/>
</dbReference>
<reference evidence="2" key="1">
    <citation type="submission" date="2020-10" db="EMBL/GenBank/DDBJ databases">
        <title>Unveiling of a novel bifunctional photoreceptor, Dualchrome1, isolated from a cosmopolitan green alga.</title>
        <authorList>
            <person name="Suzuki S."/>
            <person name="Kawachi M."/>
        </authorList>
    </citation>
    <scope>NUCLEOTIDE SEQUENCE</scope>
    <source>
        <strain evidence="2">NIES 2893</strain>
    </source>
</reference>
<comment type="caution">
    <text evidence="2">The sequence shown here is derived from an EMBL/GenBank/DDBJ whole genome shotgun (WGS) entry which is preliminary data.</text>
</comment>
<gene>
    <name evidence="2" type="ORF">PPROV_000278400</name>
</gene>
<evidence type="ECO:0000259" key="1">
    <source>
        <dbReference type="Pfam" id="PF00174"/>
    </source>
</evidence>
<dbReference type="Gene3D" id="3.90.420.10">
    <property type="entry name" value="Oxidoreductase, molybdopterin-binding domain"/>
    <property type="match status" value="1"/>
</dbReference>
<accession>A0A830HDY8</accession>
<feature type="domain" description="Oxidoreductase molybdopterin-binding" evidence="1">
    <location>
        <begin position="5"/>
        <end position="125"/>
    </location>
</feature>
<keyword evidence="3" id="KW-1185">Reference proteome</keyword>
<sequence>MDESKFRRHRVKAVLQCSGNRRSEAQREARELELPDPQGLPWKQGAIANVEWEGVLLADVLRAAGVVPEKKMMTTNDGYERHVQFAGADVPRVGDWKDETGFYGASIPLRHALDVNREVLVAFRMSAFCRDSLLVDSCGSICDIVRHLCRLVVPSKQISNHQSVVVTRRTAWPTHPCVIFSA</sequence>
<dbReference type="InterPro" id="IPR036374">
    <property type="entry name" value="OxRdtase_Mopterin-bd_sf"/>
</dbReference>
<dbReference type="OrthoDB" id="10051395at2759"/>
<dbReference type="GO" id="GO:0006790">
    <property type="term" value="P:sulfur compound metabolic process"/>
    <property type="evidence" value="ECO:0007669"/>
    <property type="project" value="TreeGrafter"/>
</dbReference>
<evidence type="ECO:0000313" key="3">
    <source>
        <dbReference type="Proteomes" id="UP000660262"/>
    </source>
</evidence>
<dbReference type="GO" id="GO:0008482">
    <property type="term" value="F:sulfite oxidase activity"/>
    <property type="evidence" value="ECO:0007669"/>
    <property type="project" value="TreeGrafter"/>
</dbReference>
<dbReference type="GO" id="GO:0005739">
    <property type="term" value="C:mitochondrion"/>
    <property type="evidence" value="ECO:0007669"/>
    <property type="project" value="TreeGrafter"/>
</dbReference>
<dbReference type="AlphaFoldDB" id="A0A830HDY8"/>
<dbReference type="Pfam" id="PF00174">
    <property type="entry name" value="Oxidored_molyb"/>
    <property type="match status" value="1"/>
</dbReference>